<keyword evidence="2" id="KW-1185">Reference proteome</keyword>
<dbReference type="EMBL" id="FXUF01000013">
    <property type="protein sequence ID" value="SMP65964.1"/>
    <property type="molecule type" value="Genomic_DNA"/>
</dbReference>
<evidence type="ECO:0000313" key="1">
    <source>
        <dbReference type="EMBL" id="SMP65964.1"/>
    </source>
</evidence>
<evidence type="ECO:0000313" key="2">
    <source>
        <dbReference type="Proteomes" id="UP001158066"/>
    </source>
</evidence>
<protein>
    <submittedName>
        <fullName evidence="1">Uncharacterized protein</fullName>
    </submittedName>
</protein>
<reference evidence="1" key="1">
    <citation type="submission" date="2017-05" db="EMBL/GenBank/DDBJ databases">
        <authorList>
            <person name="Varghese N."/>
            <person name="Submissions S."/>
        </authorList>
    </citation>
    <scope>NUCLEOTIDE SEQUENCE</scope>
    <source>
        <strain evidence="1">Su22</strain>
    </source>
</reference>
<organism evidence="1 2">
    <name type="scientific">Anoxynatronum buryatiense</name>
    <dbReference type="NCBI Taxonomy" id="489973"/>
    <lineage>
        <taxon>Bacteria</taxon>
        <taxon>Bacillati</taxon>
        <taxon>Bacillota</taxon>
        <taxon>Clostridia</taxon>
        <taxon>Eubacteriales</taxon>
        <taxon>Clostridiaceae</taxon>
        <taxon>Anoxynatronum</taxon>
    </lineage>
</organism>
<dbReference type="AlphaFoldDB" id="A0AA45WXZ3"/>
<comment type="caution">
    <text evidence="1">The sequence shown here is derived from an EMBL/GenBank/DDBJ whole genome shotgun (WGS) entry which is preliminary data.</text>
</comment>
<accession>A0AA45WXZ3</accession>
<dbReference type="Proteomes" id="UP001158066">
    <property type="component" value="Unassembled WGS sequence"/>
</dbReference>
<proteinExistence type="predicted"/>
<name>A0AA45WXZ3_9CLOT</name>
<gene>
    <name evidence="1" type="ORF">SAMN06296020_11353</name>
</gene>
<sequence length="159" mass="17993">MEVINVENDITVYYVEATSFPEHVLEAHETLHAIIPFSNERRYFGLSRPEKGIIGYKAAAEVMATDHEKDIKCQTMIIKKGSYRCITVSDYMNDIESIGAAFKQLISFQDIDPDGYCVEWYIDDSDVKCMVRLENSCKREACAVAISGKKIDIAGEVKH</sequence>